<dbReference type="AlphaFoldDB" id="A0A1B6IFE5"/>
<gene>
    <name evidence="1" type="ORF">g.8472</name>
</gene>
<accession>A0A1B6IFE5</accession>
<proteinExistence type="predicted"/>
<dbReference type="SUPFAM" id="SSF56219">
    <property type="entry name" value="DNase I-like"/>
    <property type="match status" value="1"/>
</dbReference>
<protein>
    <recommendedName>
        <fullName evidence="2">Endonuclease/exonuclease/phosphatase domain-containing protein</fullName>
    </recommendedName>
</protein>
<dbReference type="EMBL" id="GECU01022062">
    <property type="protein sequence ID" value="JAS85644.1"/>
    <property type="molecule type" value="Transcribed_RNA"/>
</dbReference>
<feature type="non-terminal residue" evidence="1">
    <location>
        <position position="1"/>
    </location>
</feature>
<name>A0A1B6IFE5_9HEMI</name>
<evidence type="ECO:0008006" key="2">
    <source>
        <dbReference type="Google" id="ProtNLM"/>
    </source>
</evidence>
<dbReference type="InterPro" id="IPR036691">
    <property type="entry name" value="Endo/exonu/phosph_ase_sf"/>
</dbReference>
<sequence length="129" mass="14831">EHDMKAEEIKRLNIDSYLTKSCFSRKLKTKGGVIILAEKGFELRGVTVPDGLCNVLLEELQFEFCACTWSINKEKYLIIGIYRSPKSDVNIFLDRLSILIVYFCKKYDKIIVAGDLNIDVLVLDSKQDY</sequence>
<dbReference type="Gene3D" id="3.60.10.10">
    <property type="entry name" value="Endonuclease/exonuclease/phosphatase"/>
    <property type="match status" value="1"/>
</dbReference>
<dbReference type="PANTHER" id="PTHR33776:SF3">
    <property type="entry name" value="PHD-TYPE DOMAIN-CONTAINING PROTEIN"/>
    <property type="match status" value="1"/>
</dbReference>
<evidence type="ECO:0000313" key="1">
    <source>
        <dbReference type="EMBL" id="JAS85644.1"/>
    </source>
</evidence>
<reference evidence="1" key="1">
    <citation type="submission" date="2015-11" db="EMBL/GenBank/DDBJ databases">
        <title>De novo transcriptome assembly of four potential Pierce s Disease insect vectors from Arizona vineyards.</title>
        <authorList>
            <person name="Tassone E.E."/>
        </authorList>
    </citation>
    <scope>NUCLEOTIDE SEQUENCE</scope>
</reference>
<organism evidence="1">
    <name type="scientific">Homalodisca liturata</name>
    <dbReference type="NCBI Taxonomy" id="320908"/>
    <lineage>
        <taxon>Eukaryota</taxon>
        <taxon>Metazoa</taxon>
        <taxon>Ecdysozoa</taxon>
        <taxon>Arthropoda</taxon>
        <taxon>Hexapoda</taxon>
        <taxon>Insecta</taxon>
        <taxon>Pterygota</taxon>
        <taxon>Neoptera</taxon>
        <taxon>Paraneoptera</taxon>
        <taxon>Hemiptera</taxon>
        <taxon>Auchenorrhyncha</taxon>
        <taxon>Membracoidea</taxon>
        <taxon>Cicadellidae</taxon>
        <taxon>Cicadellinae</taxon>
        <taxon>Proconiini</taxon>
        <taxon>Homalodisca</taxon>
    </lineage>
</organism>
<dbReference type="PANTHER" id="PTHR33776">
    <property type="entry name" value="ENDO/EXONUCLEASE/PHOSPHATASE DOMAIN-CONTAINING PROTEIN"/>
    <property type="match status" value="1"/>
</dbReference>